<dbReference type="OrthoDB" id="3638028at2"/>
<reference evidence="1 2" key="1">
    <citation type="submission" date="2019-01" db="EMBL/GenBank/DDBJ databases">
        <title>Lactibacter flavus gen. nov., sp. nov., a novel bacterium of the family Propionibacteriaceae isolated from raw milk and dairy products.</title>
        <authorList>
            <person name="Huptas C."/>
            <person name="Wenning M."/>
            <person name="Breitenwieser F."/>
            <person name="Doll E."/>
            <person name="Von Neubeck M."/>
            <person name="Busse H.-J."/>
            <person name="Scherer S."/>
        </authorList>
    </citation>
    <scope>NUCLEOTIDE SEQUENCE [LARGE SCALE GENOMIC DNA]</scope>
    <source>
        <strain evidence="1 2">DSM 22130</strain>
    </source>
</reference>
<proteinExistence type="predicted"/>
<evidence type="ECO:0000313" key="1">
    <source>
        <dbReference type="EMBL" id="TBT94875.1"/>
    </source>
</evidence>
<dbReference type="Proteomes" id="UP000291933">
    <property type="component" value="Unassembled WGS sequence"/>
</dbReference>
<gene>
    <name evidence="1" type="ORF">ET996_08615</name>
</gene>
<organism evidence="1 2">
    <name type="scientific">Propioniciclava tarda</name>
    <dbReference type="NCBI Taxonomy" id="433330"/>
    <lineage>
        <taxon>Bacteria</taxon>
        <taxon>Bacillati</taxon>
        <taxon>Actinomycetota</taxon>
        <taxon>Actinomycetes</taxon>
        <taxon>Propionibacteriales</taxon>
        <taxon>Propionibacteriaceae</taxon>
        <taxon>Propioniciclava</taxon>
    </lineage>
</organism>
<dbReference type="EMBL" id="SDMR01000009">
    <property type="protein sequence ID" value="TBT94875.1"/>
    <property type="molecule type" value="Genomic_DNA"/>
</dbReference>
<comment type="caution">
    <text evidence="1">The sequence shown here is derived from an EMBL/GenBank/DDBJ whole genome shotgun (WGS) entry which is preliminary data.</text>
</comment>
<dbReference type="InterPro" id="IPR011009">
    <property type="entry name" value="Kinase-like_dom_sf"/>
</dbReference>
<dbReference type="InterPro" id="IPR006748">
    <property type="entry name" value="NH2Glyco/OHUrea_AB-resist_kin"/>
</dbReference>
<dbReference type="SUPFAM" id="SSF56112">
    <property type="entry name" value="Protein kinase-like (PK-like)"/>
    <property type="match status" value="1"/>
</dbReference>
<dbReference type="Pfam" id="PF04655">
    <property type="entry name" value="APH_6_hur"/>
    <property type="match status" value="1"/>
</dbReference>
<dbReference type="GO" id="GO:0019748">
    <property type="term" value="P:secondary metabolic process"/>
    <property type="evidence" value="ECO:0007669"/>
    <property type="project" value="InterPro"/>
</dbReference>
<name>A0A4Q9KKZ9_PROTD</name>
<keyword evidence="2" id="KW-1185">Reference proteome</keyword>
<dbReference type="AlphaFoldDB" id="A0A4Q9KKZ9"/>
<dbReference type="Gene3D" id="3.90.1200.10">
    <property type="match status" value="1"/>
</dbReference>
<evidence type="ECO:0000313" key="2">
    <source>
        <dbReference type="Proteomes" id="UP000291933"/>
    </source>
</evidence>
<accession>A0A4Q9KKZ9</accession>
<dbReference type="GO" id="GO:0016773">
    <property type="term" value="F:phosphotransferase activity, alcohol group as acceptor"/>
    <property type="evidence" value="ECO:0007669"/>
    <property type="project" value="InterPro"/>
</dbReference>
<sequence length="307" mass="33552">MAIPPGLAERAELGPDWAAWLDGLPRLASEVCADWDLTPDGPPQHGFCALVLPVTGADGVRLMLKLSMGERDNAGEVEALKAWRGLGAVRLEAADPHRGALLLERLEPADLNALDPLDACEIVGRLMSRLHVLPTPRLPRLTGFVLEWLADLAALGRDVPAPPRFVQQALSAGRALASDRAMTSAIVHGDLHYDNVLAGRREPWLAIDPKGFAGDPAYELAPMLWNRWDDLVASGDLGNALRERFYTLVDASGLDERRCRDWVVVRSMIGVSWEVRDARAAGRPLSAEQRDWITRCVTTAKAMQAVE</sequence>
<protein>
    <submittedName>
        <fullName evidence="1">Aminoglycoside resistance protein</fullName>
    </submittedName>
</protein>